<evidence type="ECO:0000313" key="7">
    <source>
        <dbReference type="Proteomes" id="UP000658613"/>
    </source>
</evidence>
<dbReference type="SMART" id="SM00382">
    <property type="entry name" value="AAA"/>
    <property type="match status" value="1"/>
</dbReference>
<dbReference type="PROSITE" id="PS50893">
    <property type="entry name" value="ABC_TRANSPORTER_2"/>
    <property type="match status" value="1"/>
</dbReference>
<dbReference type="Pfam" id="PF00005">
    <property type="entry name" value="ABC_tran"/>
    <property type="match status" value="1"/>
</dbReference>
<proteinExistence type="inferred from homology"/>
<organism evidence="6 7">
    <name type="scientific">Corynebacterium aquatimens</name>
    <dbReference type="NCBI Taxonomy" id="1190508"/>
    <lineage>
        <taxon>Bacteria</taxon>
        <taxon>Bacillati</taxon>
        <taxon>Actinomycetota</taxon>
        <taxon>Actinomycetes</taxon>
        <taxon>Mycobacteriales</taxon>
        <taxon>Corynebacteriaceae</taxon>
        <taxon>Corynebacterium</taxon>
    </lineage>
</organism>
<dbReference type="InterPro" id="IPR027417">
    <property type="entry name" value="P-loop_NTPase"/>
</dbReference>
<reference evidence="6" key="1">
    <citation type="submission" date="2020-11" db="EMBL/GenBank/DDBJ databases">
        <title>Sequencing the genomes of 1000 actinobacteria strains.</title>
        <authorList>
            <person name="Klenk H.-P."/>
        </authorList>
    </citation>
    <scope>NUCLEOTIDE SEQUENCE</scope>
    <source>
        <strain evidence="6">DSM 45632</strain>
    </source>
</reference>
<evidence type="ECO:0000256" key="3">
    <source>
        <dbReference type="ARBA" id="ARBA00022741"/>
    </source>
</evidence>
<dbReference type="AlphaFoldDB" id="A0A931E0A4"/>
<feature type="domain" description="ABC transporter" evidence="5">
    <location>
        <begin position="24"/>
        <end position="264"/>
    </location>
</feature>
<comment type="similarity">
    <text evidence="1">Belongs to the ABC transporter superfamily.</text>
</comment>
<evidence type="ECO:0000259" key="5">
    <source>
        <dbReference type="PROSITE" id="PS50893"/>
    </source>
</evidence>
<dbReference type="FunFam" id="3.40.50.300:FF:001031">
    <property type="entry name" value="Iron ABC transporter ATP-binding protein"/>
    <property type="match status" value="1"/>
</dbReference>
<keyword evidence="4 6" id="KW-0067">ATP-binding</keyword>
<keyword evidence="3" id="KW-0547">Nucleotide-binding</keyword>
<evidence type="ECO:0000256" key="4">
    <source>
        <dbReference type="ARBA" id="ARBA00022840"/>
    </source>
</evidence>
<dbReference type="PANTHER" id="PTHR42734:SF17">
    <property type="entry name" value="METAL TRANSPORT SYSTEM ATP-BINDING PROTEIN TM_0124-RELATED"/>
    <property type="match status" value="1"/>
</dbReference>
<dbReference type="InterPro" id="IPR003593">
    <property type="entry name" value="AAA+_ATPase"/>
</dbReference>
<dbReference type="SUPFAM" id="SSF52540">
    <property type="entry name" value="P-loop containing nucleoside triphosphate hydrolases"/>
    <property type="match status" value="1"/>
</dbReference>
<dbReference type="InterPro" id="IPR003439">
    <property type="entry name" value="ABC_transporter-like_ATP-bd"/>
</dbReference>
<evidence type="ECO:0000313" key="6">
    <source>
        <dbReference type="EMBL" id="MBG6121386.1"/>
    </source>
</evidence>
<dbReference type="PANTHER" id="PTHR42734">
    <property type="entry name" value="METAL TRANSPORT SYSTEM ATP-BINDING PROTEIN TM_0124-RELATED"/>
    <property type="match status" value="1"/>
</dbReference>
<comment type="caution">
    <text evidence="6">The sequence shown here is derived from an EMBL/GenBank/DDBJ whole genome shotgun (WGS) entry which is preliminary data.</text>
</comment>
<dbReference type="GO" id="GO:0016887">
    <property type="term" value="F:ATP hydrolysis activity"/>
    <property type="evidence" value="ECO:0007669"/>
    <property type="project" value="InterPro"/>
</dbReference>
<dbReference type="InterPro" id="IPR050153">
    <property type="entry name" value="Metal_Ion_Import_ABC"/>
</dbReference>
<accession>A0A931E0A4</accession>
<name>A0A931E0A4_9CORY</name>
<keyword evidence="7" id="KW-1185">Reference proteome</keyword>
<evidence type="ECO:0000256" key="1">
    <source>
        <dbReference type="ARBA" id="ARBA00005417"/>
    </source>
</evidence>
<protein>
    <submittedName>
        <fullName evidence="6">Iron complex transport system ATP-binding protein</fullName>
    </submittedName>
</protein>
<sequence>MDAVTATPINPTKASSTARAATLIDFADVEFRRGGNTLVGPINWQVKEGQRWVVIGPNGAGKTTLITMAAAQAIPSSGEIEILGETIGKTDMRDLRTSIGMTSTSLAERVPPLERVEDLVLSGGYAIVGRWREEYEEEDYEQVHDALDQVGAFHLRGRTWNTLSDGERKRVLIARAIMVDPELLIMDEPGAGLDLGGREDLVAYLGDLALDPDAPAIIMITHHVEEIPEGFTHALLLDEGSVVAQGPIDEVLTSENLTSAYHQPITITKDDGRYFARRVRRGGTHRR</sequence>
<dbReference type="EMBL" id="JADOUE010000001">
    <property type="protein sequence ID" value="MBG6121386.1"/>
    <property type="molecule type" value="Genomic_DNA"/>
</dbReference>
<dbReference type="GO" id="GO:0005524">
    <property type="term" value="F:ATP binding"/>
    <property type="evidence" value="ECO:0007669"/>
    <property type="project" value="UniProtKB-KW"/>
</dbReference>
<evidence type="ECO:0000256" key="2">
    <source>
        <dbReference type="ARBA" id="ARBA00022448"/>
    </source>
</evidence>
<dbReference type="RefSeq" id="WP_196823955.1">
    <property type="nucleotide sequence ID" value="NZ_CP046980.1"/>
</dbReference>
<keyword evidence="2" id="KW-0813">Transport</keyword>
<dbReference type="Proteomes" id="UP000658613">
    <property type="component" value="Unassembled WGS sequence"/>
</dbReference>
<dbReference type="Gene3D" id="3.40.50.300">
    <property type="entry name" value="P-loop containing nucleotide triphosphate hydrolases"/>
    <property type="match status" value="1"/>
</dbReference>
<gene>
    <name evidence="6" type="ORF">IW254_000355</name>
</gene>